<name>A0A225ASF7_TALAT</name>
<dbReference type="STRING" id="1441469.A0A225ASF7"/>
<dbReference type="Gene3D" id="1.10.8.60">
    <property type="match status" value="2"/>
</dbReference>
<dbReference type="RefSeq" id="XP_020122554.1">
    <property type="nucleotide sequence ID" value="XM_020264743.1"/>
</dbReference>
<evidence type="ECO:0000256" key="3">
    <source>
        <dbReference type="RuleBase" id="RU003651"/>
    </source>
</evidence>
<reference evidence="5 6" key="1">
    <citation type="submission" date="2015-06" db="EMBL/GenBank/DDBJ databases">
        <title>Talaromyces atroroseus IBT 11181 draft genome.</title>
        <authorList>
            <person name="Rasmussen K.B."/>
            <person name="Rasmussen S."/>
            <person name="Petersen B."/>
            <person name="Sicheritz-Ponten T."/>
            <person name="Mortensen U.H."/>
            <person name="Thrane U."/>
        </authorList>
    </citation>
    <scope>NUCLEOTIDE SEQUENCE [LARGE SCALE GENOMIC DNA]</scope>
    <source>
        <strain evidence="5 6">IBT 11181</strain>
    </source>
</reference>
<dbReference type="InterPro" id="IPR050168">
    <property type="entry name" value="AAA_ATPase_domain"/>
</dbReference>
<dbReference type="PANTHER" id="PTHR23077:SF27">
    <property type="entry name" value="ATPASE FAMILY GENE 2 PROTEIN HOMOLOG A"/>
    <property type="match status" value="1"/>
</dbReference>
<dbReference type="PROSITE" id="PS00674">
    <property type="entry name" value="AAA"/>
    <property type="match status" value="1"/>
</dbReference>
<dbReference type="InterPro" id="IPR003959">
    <property type="entry name" value="ATPase_AAA_core"/>
</dbReference>
<protein>
    <recommendedName>
        <fullName evidence="4">AAA+ ATPase domain-containing protein</fullName>
    </recommendedName>
</protein>
<evidence type="ECO:0000259" key="4">
    <source>
        <dbReference type="SMART" id="SM00382"/>
    </source>
</evidence>
<dbReference type="InterPro" id="IPR041569">
    <property type="entry name" value="AAA_lid_3"/>
</dbReference>
<comment type="caution">
    <text evidence="5">The sequence shown here is derived from an EMBL/GenBank/DDBJ whole genome shotgun (WGS) entry which is preliminary data.</text>
</comment>
<proteinExistence type="inferred from homology"/>
<dbReference type="GO" id="GO:0016887">
    <property type="term" value="F:ATP hydrolysis activity"/>
    <property type="evidence" value="ECO:0007669"/>
    <property type="project" value="InterPro"/>
</dbReference>
<feature type="domain" description="AAA+ ATPase" evidence="4">
    <location>
        <begin position="7"/>
        <end position="135"/>
    </location>
</feature>
<keyword evidence="2 3" id="KW-0067">ATP-binding</keyword>
<keyword evidence="6" id="KW-1185">Reference proteome</keyword>
<dbReference type="Proteomes" id="UP000214365">
    <property type="component" value="Unassembled WGS sequence"/>
</dbReference>
<dbReference type="Gene3D" id="3.40.50.300">
    <property type="entry name" value="P-loop containing nucleotide triphosphate hydrolases"/>
    <property type="match status" value="2"/>
</dbReference>
<dbReference type="GeneID" id="31002430"/>
<dbReference type="OrthoDB" id="27435at2759"/>
<dbReference type="GO" id="GO:0005524">
    <property type="term" value="F:ATP binding"/>
    <property type="evidence" value="ECO:0007669"/>
    <property type="project" value="UniProtKB-KW"/>
</dbReference>
<accession>A0A225ASF7</accession>
<keyword evidence="1 3" id="KW-0547">Nucleotide-binding</keyword>
<dbReference type="FunFam" id="3.40.50.300:FF:001721">
    <property type="entry name" value="AAA family ATPase, putative"/>
    <property type="match status" value="1"/>
</dbReference>
<dbReference type="SUPFAM" id="SSF52540">
    <property type="entry name" value="P-loop containing nucleoside triphosphate hydrolases"/>
    <property type="match status" value="2"/>
</dbReference>
<dbReference type="EMBL" id="LFMY01000003">
    <property type="protein sequence ID" value="OKL62433.1"/>
    <property type="molecule type" value="Genomic_DNA"/>
</dbReference>
<organism evidence="5 6">
    <name type="scientific">Talaromyces atroroseus</name>
    <dbReference type="NCBI Taxonomy" id="1441469"/>
    <lineage>
        <taxon>Eukaryota</taxon>
        <taxon>Fungi</taxon>
        <taxon>Dikarya</taxon>
        <taxon>Ascomycota</taxon>
        <taxon>Pezizomycotina</taxon>
        <taxon>Eurotiomycetes</taxon>
        <taxon>Eurotiomycetidae</taxon>
        <taxon>Eurotiales</taxon>
        <taxon>Trichocomaceae</taxon>
        <taxon>Talaromyces</taxon>
        <taxon>Talaromyces sect. Trachyspermi</taxon>
    </lineage>
</organism>
<feature type="domain" description="AAA+ ATPase" evidence="4">
    <location>
        <begin position="278"/>
        <end position="412"/>
    </location>
</feature>
<dbReference type="SMART" id="SM00382">
    <property type="entry name" value="AAA"/>
    <property type="match status" value="2"/>
</dbReference>
<dbReference type="InterPro" id="IPR027417">
    <property type="entry name" value="P-loop_NTPase"/>
</dbReference>
<sequence>MPGFYRLNRGILIHGPKGTGKSSLLRQIELAGWRKTFLIGSNLRSGDGEARLRKIFKDASQAGPSVILIDQIDFIAPKRTTLESSSLAHALCESIDALGEAKVLVVAATRHPNDVDDSLRTPHRLSVEIEVSIPTAAARKEILCAIRENSPEPSDYIIDFMAEKTHGYVGADLFALLQMTCRKARDRLMPGISSEDNHAPDTENFASDGSTWLVINEDDVIAAMQEVRPTAMREVFLETPKVRWSDIGGQHVLKKHLQKMVERPLKFPERMRRLNVKSRKGILLYGPPGCSKTLIVKALATEAGLNFLAVKGAEILSMYVGESERTLREIFQKARAARPSILFFDEIDAIAAKRSSASGGVNVLTTLLNEMDGIEELKNVLVVAATNKPGVLDPALMRPGRLDNLVYVGPPDYDSRKEIFSIWLSRSIVSLDVSVDELAAKTDGYSGAEIISLCETAGEAALDEEDEKNEPQEVRQDHFEAAFSRVKRQLTYDIITEYEQWAEKSAF</sequence>
<dbReference type="Pfam" id="PF00004">
    <property type="entry name" value="AAA"/>
    <property type="match status" value="2"/>
</dbReference>
<evidence type="ECO:0000256" key="1">
    <source>
        <dbReference type="ARBA" id="ARBA00022741"/>
    </source>
</evidence>
<dbReference type="Pfam" id="PF17862">
    <property type="entry name" value="AAA_lid_3"/>
    <property type="match status" value="1"/>
</dbReference>
<evidence type="ECO:0000256" key="2">
    <source>
        <dbReference type="ARBA" id="ARBA00022840"/>
    </source>
</evidence>
<dbReference type="AlphaFoldDB" id="A0A225ASF7"/>
<dbReference type="InterPro" id="IPR003960">
    <property type="entry name" value="ATPase_AAA_CS"/>
</dbReference>
<evidence type="ECO:0000313" key="6">
    <source>
        <dbReference type="Proteomes" id="UP000214365"/>
    </source>
</evidence>
<gene>
    <name evidence="5" type="ORF">UA08_02675</name>
</gene>
<comment type="similarity">
    <text evidence="3">Belongs to the AAA ATPase family.</text>
</comment>
<dbReference type="GO" id="GO:0005737">
    <property type="term" value="C:cytoplasm"/>
    <property type="evidence" value="ECO:0007669"/>
    <property type="project" value="TreeGrafter"/>
</dbReference>
<dbReference type="PANTHER" id="PTHR23077">
    <property type="entry name" value="AAA-FAMILY ATPASE"/>
    <property type="match status" value="1"/>
</dbReference>
<dbReference type="InterPro" id="IPR003593">
    <property type="entry name" value="AAA+_ATPase"/>
</dbReference>
<evidence type="ECO:0000313" key="5">
    <source>
        <dbReference type="EMBL" id="OKL62433.1"/>
    </source>
</evidence>